<dbReference type="OrthoDB" id="5479867at2"/>
<evidence type="ECO:0000313" key="1">
    <source>
        <dbReference type="EMBL" id="RKH40468.1"/>
    </source>
</evidence>
<accession>A0A3A8N7X1</accession>
<dbReference type="EMBL" id="RAWG01000131">
    <property type="protein sequence ID" value="RKH40468.1"/>
    <property type="molecule type" value="Genomic_DNA"/>
</dbReference>
<dbReference type="AlphaFoldDB" id="A0A3A8N7X1"/>
<dbReference type="GO" id="GO:0016874">
    <property type="term" value="F:ligase activity"/>
    <property type="evidence" value="ECO:0007669"/>
    <property type="project" value="UniProtKB-KW"/>
</dbReference>
<proteinExistence type="predicted"/>
<sequence>MPFDVKDILRQLDTGFAPDAGAPPWWQESWEDPEGFAAALVEAHAGKGVPPPKSRPGQQYDFFHDLVVRHVALERPAFRAYARVQGWQTVGYRALHDLAARRASEWAEQGVVPGAKVCLVHGVGQELLVSLLATLRLGGCFTLLPPLGPRAMATRLEALTPEFIAAEPHQLPLLRGHEKLLLKSRGGGAPGFTSHTYKPADVVGLLFSPLVDPPHTLVPLTAENAWKGALGDGMLTFGLAPGDMLAAPDFPVLQHQPALLFTTLLRGATYLHLELADLEHNPAPLLEHPLRALGVTPRLRDLLLRHRTGAMRNVLHWFRNPEEPYDAQAWRAWVKQCGLQAVPSSNVLIDAAAGGAVLVSSRGVNDPHADVHTDVFPVPGRRWTLKDPNVSGQGAPADVGVFTLLPDKGRPPGHVLLARIRSRYHYGGTMGFRHDGHAYPSKEVTSVLESGLPFLVGTSVVPVSTGGLASHSRFILLAFTGSEPAPPSSGQEIERRIEMMLGRDFLPDRIEFFPLFPHRKKGAVDDAWCATQFFTGALHRKATDPLFQALTALRGRLLERTGPSGEDGPPGTR</sequence>
<protein>
    <submittedName>
        <fullName evidence="1">Long-chain fatty acid--CoA ligase</fullName>
    </submittedName>
</protein>
<dbReference type="InterPro" id="IPR042099">
    <property type="entry name" value="ANL_N_sf"/>
</dbReference>
<gene>
    <name evidence="1" type="ORF">D7X12_20820</name>
</gene>
<dbReference type="Gene3D" id="3.40.50.12780">
    <property type="entry name" value="N-terminal domain of ligase-like"/>
    <property type="match status" value="1"/>
</dbReference>
<dbReference type="SUPFAM" id="SSF56801">
    <property type="entry name" value="Acetyl-CoA synthetase-like"/>
    <property type="match status" value="1"/>
</dbReference>
<reference evidence="2" key="1">
    <citation type="submission" date="2018-09" db="EMBL/GenBank/DDBJ databases">
        <authorList>
            <person name="Livingstone P.G."/>
            <person name="Whitworth D.E."/>
        </authorList>
    </citation>
    <scope>NUCLEOTIDE SEQUENCE [LARGE SCALE GENOMIC DNA]</scope>
    <source>
        <strain evidence="2">CA040B</strain>
    </source>
</reference>
<dbReference type="RefSeq" id="WP_120627024.1">
    <property type="nucleotide sequence ID" value="NZ_RAWG01000131.1"/>
</dbReference>
<comment type="caution">
    <text evidence="1">The sequence shown here is derived from an EMBL/GenBank/DDBJ whole genome shotgun (WGS) entry which is preliminary data.</text>
</comment>
<name>A0A3A8N7X1_9BACT</name>
<keyword evidence="2" id="KW-1185">Reference proteome</keyword>
<dbReference type="Proteomes" id="UP000273405">
    <property type="component" value="Unassembled WGS sequence"/>
</dbReference>
<organism evidence="1 2">
    <name type="scientific">Corallococcus sicarius</name>
    <dbReference type="NCBI Taxonomy" id="2316726"/>
    <lineage>
        <taxon>Bacteria</taxon>
        <taxon>Pseudomonadati</taxon>
        <taxon>Myxococcota</taxon>
        <taxon>Myxococcia</taxon>
        <taxon>Myxococcales</taxon>
        <taxon>Cystobacterineae</taxon>
        <taxon>Myxococcaceae</taxon>
        <taxon>Corallococcus</taxon>
    </lineage>
</organism>
<evidence type="ECO:0000313" key="2">
    <source>
        <dbReference type="Proteomes" id="UP000273405"/>
    </source>
</evidence>
<keyword evidence="1" id="KW-0436">Ligase</keyword>